<dbReference type="Proteomes" id="UP001148838">
    <property type="component" value="Unassembled WGS sequence"/>
</dbReference>
<organism evidence="1 2">
    <name type="scientific">Periplaneta americana</name>
    <name type="common">American cockroach</name>
    <name type="synonym">Blatta americana</name>
    <dbReference type="NCBI Taxonomy" id="6978"/>
    <lineage>
        <taxon>Eukaryota</taxon>
        <taxon>Metazoa</taxon>
        <taxon>Ecdysozoa</taxon>
        <taxon>Arthropoda</taxon>
        <taxon>Hexapoda</taxon>
        <taxon>Insecta</taxon>
        <taxon>Pterygota</taxon>
        <taxon>Neoptera</taxon>
        <taxon>Polyneoptera</taxon>
        <taxon>Dictyoptera</taxon>
        <taxon>Blattodea</taxon>
        <taxon>Blattoidea</taxon>
        <taxon>Blattidae</taxon>
        <taxon>Blattinae</taxon>
        <taxon>Periplaneta</taxon>
    </lineage>
</organism>
<sequence length="124" mass="14003">MAGLCEGGNEPSGSLKAICKSRYRRFRDLPKRHPSKEATARSVIVIVPCTSSLRFVQLLQPDDPYRRIPEPHLSRSPDRLLRYMNCEANEGEMSPRFSFKCLREDLGKISNQVVAVKGDIKTAL</sequence>
<dbReference type="EMBL" id="JAJSOF020000003">
    <property type="protein sequence ID" value="KAJ4449512.1"/>
    <property type="molecule type" value="Genomic_DNA"/>
</dbReference>
<comment type="caution">
    <text evidence="1">The sequence shown here is derived from an EMBL/GenBank/DDBJ whole genome shotgun (WGS) entry which is preliminary data.</text>
</comment>
<evidence type="ECO:0000313" key="1">
    <source>
        <dbReference type="EMBL" id="KAJ4449512.1"/>
    </source>
</evidence>
<protein>
    <submittedName>
        <fullName evidence="1">Uncharacterized protein</fullName>
    </submittedName>
</protein>
<accession>A0ABQ8TTW6</accession>
<proteinExistence type="predicted"/>
<evidence type="ECO:0000313" key="2">
    <source>
        <dbReference type="Proteomes" id="UP001148838"/>
    </source>
</evidence>
<gene>
    <name evidence="1" type="ORF">ANN_00912</name>
</gene>
<keyword evidence="2" id="KW-1185">Reference proteome</keyword>
<name>A0ABQ8TTW6_PERAM</name>
<reference evidence="1 2" key="1">
    <citation type="journal article" date="2022" name="Allergy">
        <title>Genome assembly and annotation of Periplaneta americana reveal a comprehensive cockroach allergen profile.</title>
        <authorList>
            <person name="Wang L."/>
            <person name="Xiong Q."/>
            <person name="Saelim N."/>
            <person name="Wang L."/>
            <person name="Nong W."/>
            <person name="Wan A.T."/>
            <person name="Shi M."/>
            <person name="Liu X."/>
            <person name="Cao Q."/>
            <person name="Hui J.H.L."/>
            <person name="Sookrung N."/>
            <person name="Leung T.F."/>
            <person name="Tungtrongchitr A."/>
            <person name="Tsui S.K.W."/>
        </authorList>
    </citation>
    <scope>NUCLEOTIDE SEQUENCE [LARGE SCALE GENOMIC DNA]</scope>
    <source>
        <strain evidence="1">PWHHKU_190912</strain>
    </source>
</reference>